<feature type="compositionally biased region" description="Basic and acidic residues" evidence="1">
    <location>
        <begin position="157"/>
        <end position="200"/>
    </location>
</feature>
<reference evidence="2" key="2">
    <citation type="submission" date="2025-09" db="UniProtKB">
        <authorList>
            <consortium name="Ensembl"/>
        </authorList>
    </citation>
    <scope>IDENTIFICATION</scope>
</reference>
<accession>A0A8C1PG50</accession>
<dbReference type="AlphaFoldDB" id="A0A8C1PG50"/>
<feature type="region of interest" description="Disordered" evidence="1">
    <location>
        <begin position="24"/>
        <end position="111"/>
    </location>
</feature>
<feature type="region of interest" description="Disordered" evidence="1">
    <location>
        <begin position="157"/>
        <end position="208"/>
    </location>
</feature>
<sequence>MTEVMSMADVSTDMIHINNTKNMNDIADANDTENTINEENHKEETCDVSMSEEVEIKSAADEAKKTNLEEKKEPEQETKTGRSRKRERVSKTNEETINQVEKDEEEDASLDLTNMSEVALKQEIKELLASSDEEEEVKPTKIEKSYVPKITGSVKGKFAEMEKQRQEEERKRTEEERKKRAAQEATEKAKIQRELAKKAQEVSQCVMN</sequence>
<reference evidence="2" key="1">
    <citation type="submission" date="2025-08" db="UniProtKB">
        <authorList>
            <consortium name="Ensembl"/>
        </authorList>
    </citation>
    <scope>IDENTIFICATION</scope>
</reference>
<dbReference type="Ensembl" id="ENSCCRT00010117515.1">
    <property type="protein sequence ID" value="ENSCCRP00010105704.1"/>
    <property type="gene ID" value="ENSCCRG00010046543.1"/>
</dbReference>
<evidence type="ECO:0000313" key="3">
    <source>
        <dbReference type="Proteomes" id="UP000694427"/>
    </source>
</evidence>
<dbReference type="Proteomes" id="UP000694427">
    <property type="component" value="Unplaced"/>
</dbReference>
<feature type="compositionally biased region" description="Basic and acidic residues" evidence="1">
    <location>
        <begin position="54"/>
        <end position="80"/>
    </location>
</feature>
<organism evidence="2 3">
    <name type="scientific">Cyprinus carpio</name>
    <name type="common">Common carp</name>
    <dbReference type="NCBI Taxonomy" id="7962"/>
    <lineage>
        <taxon>Eukaryota</taxon>
        <taxon>Metazoa</taxon>
        <taxon>Chordata</taxon>
        <taxon>Craniata</taxon>
        <taxon>Vertebrata</taxon>
        <taxon>Euteleostomi</taxon>
        <taxon>Actinopterygii</taxon>
        <taxon>Neopterygii</taxon>
        <taxon>Teleostei</taxon>
        <taxon>Ostariophysi</taxon>
        <taxon>Cypriniformes</taxon>
        <taxon>Cyprinidae</taxon>
        <taxon>Cyprininae</taxon>
        <taxon>Cyprinus</taxon>
    </lineage>
</organism>
<evidence type="ECO:0000313" key="2">
    <source>
        <dbReference type="Ensembl" id="ENSCCRP00010105704.1"/>
    </source>
</evidence>
<name>A0A8C1PG50_CYPCA</name>
<proteinExistence type="predicted"/>
<keyword evidence="3" id="KW-1185">Reference proteome</keyword>
<protein>
    <submittedName>
        <fullName evidence="2">Nexilin (F actin binding protein)</fullName>
    </submittedName>
</protein>
<evidence type="ECO:0000256" key="1">
    <source>
        <dbReference type="SAM" id="MobiDB-lite"/>
    </source>
</evidence>